<protein>
    <submittedName>
        <fullName evidence="1">Uncharacterized protein</fullName>
    </submittedName>
</protein>
<proteinExistence type="predicted"/>
<gene>
    <name evidence="1" type="ORF">MA04_03307</name>
</gene>
<keyword evidence="2" id="KW-1185">Reference proteome</keyword>
<dbReference type="EMBL" id="ARXS01000023">
    <property type="protein sequence ID" value="MCU5784007.1"/>
    <property type="molecule type" value="Genomic_DNA"/>
</dbReference>
<comment type="caution">
    <text evidence="1">The sequence shown here is derived from an EMBL/GenBank/DDBJ whole genome shotgun (WGS) entry which is preliminary data.</text>
</comment>
<accession>A0ABT2R2J5</accession>
<reference evidence="1" key="1">
    <citation type="submission" date="2012-09" db="EMBL/GenBank/DDBJ databases">
        <title>Genome Sequence of alkane-degrading Bacterium Alcanivorax balearicus MACL04.</title>
        <authorList>
            <person name="Lai Q."/>
            <person name="Shao Z."/>
        </authorList>
    </citation>
    <scope>NUCLEOTIDE SEQUENCE</scope>
    <source>
        <strain evidence="1">MACL04</strain>
    </source>
</reference>
<evidence type="ECO:0000313" key="2">
    <source>
        <dbReference type="Proteomes" id="UP001064106"/>
    </source>
</evidence>
<evidence type="ECO:0000313" key="1">
    <source>
        <dbReference type="EMBL" id="MCU5784007.1"/>
    </source>
</evidence>
<dbReference type="Proteomes" id="UP001064106">
    <property type="component" value="Unassembled WGS sequence"/>
</dbReference>
<organism evidence="1 2">
    <name type="scientific">Alloalcanivorax balearicus MACL04</name>
    <dbReference type="NCBI Taxonomy" id="1177182"/>
    <lineage>
        <taxon>Bacteria</taxon>
        <taxon>Pseudomonadati</taxon>
        <taxon>Pseudomonadota</taxon>
        <taxon>Gammaproteobacteria</taxon>
        <taxon>Oceanospirillales</taxon>
        <taxon>Alcanivoracaceae</taxon>
        <taxon>Alloalcanivorax</taxon>
    </lineage>
</organism>
<name>A0ABT2R2J5_9GAMM</name>
<sequence>MAMPLFFVTKLTSMHVSMNMHEWLRTAATTDRAGMRITFVEIGRPSDESKDDTEYDVQGLD</sequence>